<dbReference type="SUPFAM" id="SSF51735">
    <property type="entry name" value="NAD(P)-binding Rossmann-fold domains"/>
    <property type="match status" value="1"/>
</dbReference>
<evidence type="ECO:0000259" key="1">
    <source>
        <dbReference type="Pfam" id="PF04321"/>
    </source>
</evidence>
<proteinExistence type="predicted"/>
<name>A0A2U9IGU9_9CREN</name>
<dbReference type="InterPro" id="IPR036291">
    <property type="entry name" value="NAD(P)-bd_dom_sf"/>
</dbReference>
<keyword evidence="3" id="KW-1185">Reference proteome</keyword>
<sequence>MVTLIFGGSGQLGQELGKRVKNAVMTFNKKQIQGIKIDLENPLEIEDAIIKLRPETIINAAAMTDVDECERSKEKSMKINAESVRHMIRAASVVKSYFIQISTDYVFDGEKGNYSENDLPNPLNYYGLTKLLGDAYTISYDYSLIVRTSGVYSNNKNNFPLLVLNSLKQGKQINAVDDMYYSPIHASQLAEAIVELIFQRRTGIINVASERVSRYNLAIKIAEESSLDPSLINRVKFKDMKWLAKRPLDSSLDSSKAKKFIDVDLSLDEGIRRLIKNAI</sequence>
<dbReference type="CDD" id="cd05254">
    <property type="entry name" value="dTDP_HR_like_SDR_e"/>
    <property type="match status" value="1"/>
</dbReference>
<dbReference type="EMBL" id="CP029289">
    <property type="protein sequence ID" value="AWR95220.1"/>
    <property type="molecule type" value="Genomic_DNA"/>
</dbReference>
<dbReference type="OrthoDB" id="4907at2157"/>
<evidence type="ECO:0000313" key="3">
    <source>
        <dbReference type="Proteomes" id="UP000248044"/>
    </source>
</evidence>
<organism evidence="2 3">
    <name type="scientific">Acidianus brierleyi</name>
    <dbReference type="NCBI Taxonomy" id="41673"/>
    <lineage>
        <taxon>Archaea</taxon>
        <taxon>Thermoproteota</taxon>
        <taxon>Thermoprotei</taxon>
        <taxon>Sulfolobales</taxon>
        <taxon>Sulfolobaceae</taxon>
        <taxon>Acidianus</taxon>
    </lineage>
</organism>
<accession>A0A2U9IGU9</accession>
<dbReference type="PANTHER" id="PTHR43242">
    <property type="entry name" value="NAD(P)-BINDING ROSSMANN-FOLD SUPERFAMILY PROTEIN"/>
    <property type="match status" value="1"/>
</dbReference>
<dbReference type="Gene3D" id="3.40.50.720">
    <property type="entry name" value="NAD(P)-binding Rossmann-like Domain"/>
    <property type="match status" value="1"/>
</dbReference>
<dbReference type="Gene3D" id="3.90.25.10">
    <property type="entry name" value="UDP-galactose 4-epimerase, domain 1"/>
    <property type="match status" value="1"/>
</dbReference>
<evidence type="ECO:0000313" key="2">
    <source>
        <dbReference type="EMBL" id="AWR95220.1"/>
    </source>
</evidence>
<reference evidence="2 3" key="1">
    <citation type="submission" date="2018-05" db="EMBL/GenBank/DDBJ databases">
        <title>Complete Genome Sequences of Extremely Thermoacidophilic, Metal-Mobilizing Type-Strain Members of the Archaeal Family Sulfolobaceae: Acidianus brierleyi DSM-1651T, Acidianus sulfidivorans DSM-18786T, Metallosphaera hakonensis DSM-7519T, and Metallosphaera prunae DSM-10039T.</title>
        <authorList>
            <person name="Counts J.A."/>
            <person name="Kelly R.M."/>
        </authorList>
    </citation>
    <scope>NUCLEOTIDE SEQUENCE [LARGE SCALE GENOMIC DNA]</scope>
    <source>
        <strain evidence="2 3">DSM 1651</strain>
    </source>
</reference>
<gene>
    <name evidence="2" type="ORF">DFR85_12045</name>
</gene>
<dbReference type="KEGG" id="abri:DFR85_12045"/>
<protein>
    <submittedName>
        <fullName evidence="2">NAD(P)-dependent oxidoreductase</fullName>
    </submittedName>
</protein>
<dbReference type="Proteomes" id="UP000248044">
    <property type="component" value="Chromosome"/>
</dbReference>
<dbReference type="InterPro" id="IPR029903">
    <property type="entry name" value="RmlD-like-bd"/>
</dbReference>
<dbReference type="GeneID" id="36832899"/>
<dbReference type="RefSeq" id="WP_110271101.1">
    <property type="nucleotide sequence ID" value="NZ_CP029289.2"/>
</dbReference>
<dbReference type="PANTHER" id="PTHR43242:SF1">
    <property type="entry name" value="NAD(P)-BINDING ROSSMANN-FOLD SUPERFAMILY PROTEIN"/>
    <property type="match status" value="1"/>
</dbReference>
<dbReference type="AlphaFoldDB" id="A0A2U9IGU9"/>
<feature type="domain" description="RmlD-like substrate binding" evidence="1">
    <location>
        <begin position="1"/>
        <end position="276"/>
    </location>
</feature>
<dbReference type="Pfam" id="PF04321">
    <property type="entry name" value="RmlD_sub_bind"/>
    <property type="match status" value="1"/>
</dbReference>